<protein>
    <recommendedName>
        <fullName evidence="1">HTH LytTR-type domain-containing protein</fullName>
    </recommendedName>
</protein>
<name>A0A2T7BB98_9BACT</name>
<dbReference type="EMBL" id="QCYK01000005">
    <property type="protein sequence ID" value="PUZ21314.1"/>
    <property type="molecule type" value="Genomic_DNA"/>
</dbReference>
<dbReference type="PANTHER" id="PTHR37299:SF1">
    <property type="entry name" value="STAGE 0 SPORULATION PROTEIN A HOMOLOG"/>
    <property type="match status" value="1"/>
</dbReference>
<dbReference type="PANTHER" id="PTHR37299">
    <property type="entry name" value="TRANSCRIPTIONAL REGULATOR-RELATED"/>
    <property type="match status" value="1"/>
</dbReference>
<dbReference type="OrthoDB" id="2168082at2"/>
<proteinExistence type="predicted"/>
<dbReference type="GO" id="GO:0000156">
    <property type="term" value="F:phosphorelay response regulator activity"/>
    <property type="evidence" value="ECO:0007669"/>
    <property type="project" value="InterPro"/>
</dbReference>
<dbReference type="InterPro" id="IPR007492">
    <property type="entry name" value="LytTR_DNA-bd_dom"/>
</dbReference>
<dbReference type="GO" id="GO:0003677">
    <property type="term" value="F:DNA binding"/>
    <property type="evidence" value="ECO:0007669"/>
    <property type="project" value="InterPro"/>
</dbReference>
<dbReference type="RefSeq" id="WP_108689548.1">
    <property type="nucleotide sequence ID" value="NZ_QCYK01000005.1"/>
</dbReference>
<dbReference type="Proteomes" id="UP000244450">
    <property type="component" value="Unassembled WGS sequence"/>
</dbReference>
<dbReference type="AlphaFoldDB" id="A0A2T7BB98"/>
<dbReference type="PROSITE" id="PS50930">
    <property type="entry name" value="HTH_LYTTR"/>
    <property type="match status" value="1"/>
</dbReference>
<dbReference type="SMART" id="SM00850">
    <property type="entry name" value="LytTR"/>
    <property type="match status" value="1"/>
</dbReference>
<accession>A0A2T7BB98</accession>
<keyword evidence="3" id="KW-1185">Reference proteome</keyword>
<dbReference type="Gene3D" id="2.40.50.1020">
    <property type="entry name" value="LytTr DNA-binding domain"/>
    <property type="match status" value="1"/>
</dbReference>
<organism evidence="2 3">
    <name type="scientific">Chitinophaga parva</name>
    <dbReference type="NCBI Taxonomy" id="2169414"/>
    <lineage>
        <taxon>Bacteria</taxon>
        <taxon>Pseudomonadati</taxon>
        <taxon>Bacteroidota</taxon>
        <taxon>Chitinophagia</taxon>
        <taxon>Chitinophagales</taxon>
        <taxon>Chitinophagaceae</taxon>
        <taxon>Chitinophaga</taxon>
    </lineage>
</organism>
<feature type="domain" description="HTH LytTR-type" evidence="1">
    <location>
        <begin position="6"/>
        <end position="107"/>
    </location>
</feature>
<comment type="caution">
    <text evidence="2">The sequence shown here is derived from an EMBL/GenBank/DDBJ whole genome shotgun (WGS) entry which is preliminary data.</text>
</comment>
<evidence type="ECO:0000313" key="2">
    <source>
        <dbReference type="EMBL" id="PUZ21314.1"/>
    </source>
</evidence>
<reference evidence="2 3" key="1">
    <citation type="submission" date="2018-04" db="EMBL/GenBank/DDBJ databases">
        <title>Chitinophaga fuyangensis sp. nov., isolated from soil in a chemical factory.</title>
        <authorList>
            <person name="Chen K."/>
        </authorList>
    </citation>
    <scope>NUCLEOTIDE SEQUENCE [LARGE SCALE GENOMIC DNA]</scope>
    <source>
        <strain evidence="2 3">LY-1</strain>
    </source>
</reference>
<sequence length="118" mass="13734">MTFSKILVPHQHKIFVIEYNSIMFLKSDNCYTHIYLDDGRNFTVTKSLSTLERHIKDKQFIRISQSFLVNRNFISCIDRKLKIISVANQHSIPYTISVKQLSSLIIDEGIEVVEDLNS</sequence>
<evidence type="ECO:0000313" key="3">
    <source>
        <dbReference type="Proteomes" id="UP000244450"/>
    </source>
</evidence>
<evidence type="ECO:0000259" key="1">
    <source>
        <dbReference type="PROSITE" id="PS50930"/>
    </source>
</evidence>
<gene>
    <name evidence="2" type="ORF">DCC81_25235</name>
</gene>
<dbReference type="Pfam" id="PF04397">
    <property type="entry name" value="LytTR"/>
    <property type="match status" value="1"/>
</dbReference>
<dbReference type="InterPro" id="IPR046947">
    <property type="entry name" value="LytR-like"/>
</dbReference>